<dbReference type="Proteomes" id="UP000594638">
    <property type="component" value="Unassembled WGS sequence"/>
</dbReference>
<dbReference type="PANTHER" id="PTHR31288">
    <property type="entry name" value="O-FUCOSYLTRANSFERASE FAMILY PROTEIN"/>
    <property type="match status" value="1"/>
</dbReference>
<evidence type="ECO:0000313" key="1">
    <source>
        <dbReference type="EMBL" id="CAA3013280.1"/>
    </source>
</evidence>
<dbReference type="AlphaFoldDB" id="A0A8S0U771"/>
<proteinExistence type="predicted"/>
<comment type="caution">
    <text evidence="1">The sequence shown here is derived from an EMBL/GenBank/DDBJ whole genome shotgun (WGS) entry which is preliminary data.</text>
</comment>
<dbReference type="Gramene" id="OE9A098733T1">
    <property type="protein sequence ID" value="OE9A098733C1"/>
    <property type="gene ID" value="OE9A098733"/>
</dbReference>
<dbReference type="PANTHER" id="PTHR31288:SF22">
    <property type="entry name" value="O-FUCOSYLTRANSFERASE 9"/>
    <property type="match status" value="1"/>
</dbReference>
<name>A0A8S0U771_OLEEU</name>
<gene>
    <name evidence="1" type="ORF">OLEA9_A098733</name>
</gene>
<dbReference type="EMBL" id="CACTIH010007429">
    <property type="protein sequence ID" value="CAA3013280.1"/>
    <property type="molecule type" value="Genomic_DNA"/>
</dbReference>
<sequence>MISALQLAQAEHCRLKQGHSSRWQDFKRQLQDMLRHSDVKGFELRKLSSSLYMYPTPYCMCRKADLKTEHSTTTKSA</sequence>
<protein>
    <submittedName>
        <fullName evidence="1">O-fucosyltransferase 9 isoform X1</fullName>
    </submittedName>
</protein>
<reference evidence="1 2" key="1">
    <citation type="submission" date="2019-12" db="EMBL/GenBank/DDBJ databases">
        <authorList>
            <person name="Alioto T."/>
            <person name="Alioto T."/>
            <person name="Gomez Garrido J."/>
        </authorList>
    </citation>
    <scope>NUCLEOTIDE SEQUENCE [LARGE SCALE GENOMIC DNA]</scope>
</reference>
<dbReference type="OrthoDB" id="20368at2759"/>
<keyword evidence="2" id="KW-1185">Reference proteome</keyword>
<evidence type="ECO:0000313" key="2">
    <source>
        <dbReference type="Proteomes" id="UP000594638"/>
    </source>
</evidence>
<organism evidence="1 2">
    <name type="scientific">Olea europaea subsp. europaea</name>
    <dbReference type="NCBI Taxonomy" id="158383"/>
    <lineage>
        <taxon>Eukaryota</taxon>
        <taxon>Viridiplantae</taxon>
        <taxon>Streptophyta</taxon>
        <taxon>Embryophyta</taxon>
        <taxon>Tracheophyta</taxon>
        <taxon>Spermatophyta</taxon>
        <taxon>Magnoliopsida</taxon>
        <taxon>eudicotyledons</taxon>
        <taxon>Gunneridae</taxon>
        <taxon>Pentapetalae</taxon>
        <taxon>asterids</taxon>
        <taxon>lamiids</taxon>
        <taxon>Lamiales</taxon>
        <taxon>Oleaceae</taxon>
        <taxon>Oleeae</taxon>
        <taxon>Olea</taxon>
    </lineage>
</organism>
<dbReference type="InterPro" id="IPR024709">
    <property type="entry name" value="FucosylTrfase_pln"/>
</dbReference>
<accession>A0A8S0U771</accession>